<dbReference type="RefSeq" id="WP_197550924.1">
    <property type="nucleotide sequence ID" value="NZ_CP063213.1"/>
</dbReference>
<proteinExistence type="predicted"/>
<gene>
    <name evidence="1" type="ORF">INS88_08340</name>
</gene>
<sequence length="84" mass="9717">MNEARMEELFQVIKHNAKCFGGDKELYDYAFKARVAIKVGNKSLAREKGWKFAEKYCTPGSEYEDLTGVLQEFGAIVEHAHRWM</sequence>
<dbReference type="EMBL" id="CP063213">
    <property type="protein sequence ID" value="QOR45275.1"/>
    <property type="molecule type" value="Genomic_DNA"/>
</dbReference>
<name>A0A7M1QVA7_9ACTO</name>
<accession>A0A7M1QVA7</accession>
<reference evidence="1 2" key="1">
    <citation type="submission" date="2020-10" db="EMBL/GenBank/DDBJ databases">
        <title>Trueperella pecoris sp. nov. isolated from bovine and porcine specimens.</title>
        <authorList>
            <person name="Schoenecker L."/>
            <person name="Schnydrig P."/>
            <person name="Brodard I."/>
            <person name="Thomann A."/>
            <person name="Hemphill A."/>
            <person name="Rodriguez-Campos S."/>
            <person name="Perreten V."/>
            <person name="Jores J."/>
            <person name="Kittl S."/>
        </authorList>
    </citation>
    <scope>NUCLEOTIDE SEQUENCE [LARGE SCALE GENOMIC DNA]</scope>
    <source>
        <strain evidence="1 2">15A0121</strain>
    </source>
</reference>
<organism evidence="1 2">
    <name type="scientific">Trueperella pecoris</name>
    <dbReference type="NCBI Taxonomy" id="2733571"/>
    <lineage>
        <taxon>Bacteria</taxon>
        <taxon>Bacillati</taxon>
        <taxon>Actinomycetota</taxon>
        <taxon>Actinomycetes</taxon>
        <taxon>Actinomycetales</taxon>
        <taxon>Actinomycetaceae</taxon>
        <taxon>Trueperella</taxon>
    </lineage>
</organism>
<dbReference type="AlphaFoldDB" id="A0A7M1QVA7"/>
<evidence type="ECO:0000313" key="2">
    <source>
        <dbReference type="Proteomes" id="UP000595053"/>
    </source>
</evidence>
<protein>
    <submittedName>
        <fullName evidence="1">Uncharacterized protein</fullName>
    </submittedName>
</protein>
<evidence type="ECO:0000313" key="1">
    <source>
        <dbReference type="EMBL" id="QOR45275.1"/>
    </source>
</evidence>
<dbReference type="Proteomes" id="UP000595053">
    <property type="component" value="Chromosome"/>
</dbReference>
<keyword evidence="2" id="KW-1185">Reference proteome</keyword>